<dbReference type="GO" id="GO:0016787">
    <property type="term" value="F:hydrolase activity"/>
    <property type="evidence" value="ECO:0007669"/>
    <property type="project" value="InterPro"/>
</dbReference>
<dbReference type="InterPro" id="IPR012166">
    <property type="entry name" value="Uncharacterised_RocB"/>
</dbReference>
<gene>
    <name evidence="1" type="ORF">CHM34_09665</name>
</gene>
<evidence type="ECO:0000313" key="1">
    <source>
        <dbReference type="EMBL" id="OYD07731.1"/>
    </source>
</evidence>
<dbReference type="RefSeq" id="WP_094264401.1">
    <property type="nucleotide sequence ID" value="NZ_NOWF01000005.1"/>
</dbReference>
<keyword evidence="2" id="KW-1185">Reference proteome</keyword>
<accession>A0A235B670</accession>
<evidence type="ECO:0000313" key="2">
    <source>
        <dbReference type="Proteomes" id="UP000215459"/>
    </source>
</evidence>
<reference evidence="1 2" key="1">
    <citation type="submission" date="2017-07" db="EMBL/GenBank/DDBJ databases">
        <title>The genome sequence of Paludifilum halophilum highlights mechanisms for microbial adaptation to high salt environemnts.</title>
        <authorList>
            <person name="Belbahri L."/>
        </authorList>
    </citation>
    <scope>NUCLEOTIDE SEQUENCE [LARGE SCALE GENOMIC DNA]</scope>
    <source>
        <strain evidence="1 2">DSM 102817</strain>
    </source>
</reference>
<dbReference type="OrthoDB" id="9815360at2"/>
<protein>
    <submittedName>
        <fullName evidence="1">Peptidase M20</fullName>
    </submittedName>
</protein>
<dbReference type="AlphaFoldDB" id="A0A235B670"/>
<dbReference type="PIRSF" id="PIRSF010386">
    <property type="entry name" value="RocB"/>
    <property type="match status" value="1"/>
</dbReference>
<dbReference type="PANTHER" id="PTHR43808">
    <property type="entry name" value="ACETYLORNITHINE DEACETYLASE"/>
    <property type="match status" value="1"/>
</dbReference>
<dbReference type="Pfam" id="PF01546">
    <property type="entry name" value="Peptidase_M20"/>
    <property type="match status" value="1"/>
</dbReference>
<dbReference type="Proteomes" id="UP000215459">
    <property type="component" value="Unassembled WGS sequence"/>
</dbReference>
<sequence>MLEFKEEVLSLTKELVQHPSINGTIGERDIAYKIYNYFRELPYFREHPTHLRLCKTEGDERERYNVLALVKGKNADLQETVILMGHMDTVGVEDYGKWKRLAFFPDDLIEHWREGKVQARVRQDIDTGDWICGRGTVDMKSGVAGNIALTRYYAEHLNELNGNILFVSECDEEDNSRGIQSAVKDLLHLAQEEELSYVGAINTDYTSPQFDGDENRYVYLGTVGKLLPSFFIAGKGTHAGQPFEGFDPNLVAVELTARLDYNPEFCDELYGEVTQPPVSLKQTDLKKKYDVQTPLSAFVYYNFFVHSWSPKDVLIRLKGVAEECFAAAVDQYRDRYLRFSRYSGNSRQPLETFQPRVYTYEELYEECLSRFGSEFQRGMHQFAMNLLNEKELDLREYSCKMVEELWNWRGEDTPGIVLFYSSVYFPRIVLSEKDDRERRLIGAVNRAVKEVQPHYSRPIQVRNFFPYISDMSFVAISDDPEGISALQKNMPAWGTKHRMDVEAIQSLDIPVVNIGPYGMDAHKQWERVEVPYSMQVVPNLNFQVIRHLLGM</sequence>
<dbReference type="SUPFAM" id="SSF53187">
    <property type="entry name" value="Zn-dependent exopeptidases"/>
    <property type="match status" value="1"/>
</dbReference>
<dbReference type="InterPro" id="IPR050072">
    <property type="entry name" value="Peptidase_M20A"/>
</dbReference>
<dbReference type="InterPro" id="IPR002933">
    <property type="entry name" value="Peptidase_M20"/>
</dbReference>
<organism evidence="1 2">
    <name type="scientific">Paludifilum halophilum</name>
    <dbReference type="NCBI Taxonomy" id="1642702"/>
    <lineage>
        <taxon>Bacteria</taxon>
        <taxon>Bacillati</taxon>
        <taxon>Bacillota</taxon>
        <taxon>Bacilli</taxon>
        <taxon>Bacillales</taxon>
        <taxon>Thermoactinomycetaceae</taxon>
        <taxon>Paludifilum</taxon>
    </lineage>
</organism>
<dbReference type="EMBL" id="NOWF01000005">
    <property type="protein sequence ID" value="OYD07731.1"/>
    <property type="molecule type" value="Genomic_DNA"/>
</dbReference>
<dbReference type="Gene3D" id="3.40.630.10">
    <property type="entry name" value="Zn peptidases"/>
    <property type="match status" value="1"/>
</dbReference>
<name>A0A235B670_9BACL</name>
<dbReference type="PANTHER" id="PTHR43808:SF27">
    <property type="entry name" value="PROTEIN ROCB"/>
    <property type="match status" value="1"/>
</dbReference>
<proteinExistence type="predicted"/>
<comment type="caution">
    <text evidence="1">The sequence shown here is derived from an EMBL/GenBank/DDBJ whole genome shotgun (WGS) entry which is preliminary data.</text>
</comment>